<dbReference type="GO" id="GO:0016491">
    <property type="term" value="F:oxidoreductase activity"/>
    <property type="evidence" value="ECO:0007669"/>
    <property type="project" value="UniProtKB-KW"/>
</dbReference>
<dbReference type="SUPFAM" id="SSF55469">
    <property type="entry name" value="FMN-dependent nitroreductase-like"/>
    <property type="match status" value="1"/>
</dbReference>
<evidence type="ECO:0000256" key="2">
    <source>
        <dbReference type="ARBA" id="ARBA00007118"/>
    </source>
</evidence>
<dbReference type="InterPro" id="IPR000415">
    <property type="entry name" value="Nitroreductase-like"/>
</dbReference>
<dbReference type="PANTHER" id="PTHR43673">
    <property type="entry name" value="NAD(P)H NITROREDUCTASE YDGI-RELATED"/>
    <property type="match status" value="1"/>
</dbReference>
<dbReference type="PANTHER" id="PTHR43673:SF2">
    <property type="entry name" value="NITROREDUCTASE"/>
    <property type="match status" value="1"/>
</dbReference>
<gene>
    <name evidence="7" type="ORF">EP073_11305</name>
</gene>
<dbReference type="Gene3D" id="3.40.109.10">
    <property type="entry name" value="NADH Oxidase"/>
    <property type="match status" value="1"/>
</dbReference>
<reference evidence="7 8" key="1">
    <citation type="submission" date="2019-01" db="EMBL/GenBank/DDBJ databases">
        <title>Geovibrio thiophilus DSM 11263, complete genome.</title>
        <authorList>
            <person name="Spring S."/>
            <person name="Bunk B."/>
            <person name="Sproer C."/>
        </authorList>
    </citation>
    <scope>NUCLEOTIDE SEQUENCE [LARGE SCALE GENOMIC DNA]</scope>
    <source>
        <strain evidence="7 8">DSM 11263</strain>
    </source>
</reference>
<accession>A0A410K0Q6</accession>
<feature type="domain" description="Nitroreductase" evidence="6">
    <location>
        <begin position="61"/>
        <end position="149"/>
    </location>
</feature>
<dbReference type="EMBL" id="CP035108">
    <property type="protein sequence ID" value="QAR33969.1"/>
    <property type="molecule type" value="Genomic_DNA"/>
</dbReference>
<dbReference type="AlphaFoldDB" id="A0A410K0Q6"/>
<dbReference type="Proteomes" id="UP000287502">
    <property type="component" value="Chromosome"/>
</dbReference>
<evidence type="ECO:0000256" key="5">
    <source>
        <dbReference type="ARBA" id="ARBA00023002"/>
    </source>
</evidence>
<comment type="similarity">
    <text evidence="2">Belongs to the nitroreductase family.</text>
</comment>
<organism evidence="7 8">
    <name type="scientific">Geovibrio thiophilus</name>
    <dbReference type="NCBI Taxonomy" id="139438"/>
    <lineage>
        <taxon>Bacteria</taxon>
        <taxon>Pseudomonadati</taxon>
        <taxon>Deferribacterota</taxon>
        <taxon>Deferribacteres</taxon>
        <taxon>Deferribacterales</taxon>
        <taxon>Geovibrionaceae</taxon>
        <taxon>Geovibrio</taxon>
    </lineage>
</organism>
<keyword evidence="4" id="KW-0288">FMN</keyword>
<dbReference type="RefSeq" id="WP_128467254.1">
    <property type="nucleotide sequence ID" value="NZ_CP035108.1"/>
</dbReference>
<name>A0A410K0Q6_9BACT</name>
<protein>
    <submittedName>
        <fullName evidence="7">NAD(P)H-dependent dehydrogenase/reductase</fullName>
    </submittedName>
</protein>
<keyword evidence="8" id="KW-1185">Reference proteome</keyword>
<dbReference type="OrthoDB" id="9783470at2"/>
<comment type="cofactor">
    <cofactor evidence="1">
        <name>FMN</name>
        <dbReference type="ChEBI" id="CHEBI:58210"/>
    </cofactor>
</comment>
<keyword evidence="3" id="KW-0285">Flavoprotein</keyword>
<dbReference type="InterPro" id="IPR029479">
    <property type="entry name" value="Nitroreductase"/>
</dbReference>
<sequence length="172" mass="19767">MIELLRKRRSVRQYTDKPVEKEKRDILSEALLRSPSSRGRNPWEFILVDDRENIAKLAEAKKHGSSFAKDAGLIYVITGDRDMSDMCVEDCSIAAVTLHYTAVSLGLGSCWIQLREREKDERTKSEDYVRRLLGIPDSYLVLAMVAIGYAAETPEPHPDNYLQKHKIRLNRF</sequence>
<dbReference type="Pfam" id="PF00881">
    <property type="entry name" value="Nitroreductase"/>
    <property type="match status" value="2"/>
</dbReference>
<evidence type="ECO:0000259" key="6">
    <source>
        <dbReference type="Pfam" id="PF00881"/>
    </source>
</evidence>
<keyword evidence="5" id="KW-0560">Oxidoreductase</keyword>
<proteinExistence type="inferred from homology"/>
<evidence type="ECO:0000313" key="7">
    <source>
        <dbReference type="EMBL" id="QAR33969.1"/>
    </source>
</evidence>
<dbReference type="CDD" id="cd02151">
    <property type="entry name" value="nitroreductase"/>
    <property type="match status" value="1"/>
</dbReference>
<evidence type="ECO:0000256" key="1">
    <source>
        <dbReference type="ARBA" id="ARBA00001917"/>
    </source>
</evidence>
<evidence type="ECO:0000313" key="8">
    <source>
        <dbReference type="Proteomes" id="UP000287502"/>
    </source>
</evidence>
<feature type="domain" description="Nitroreductase" evidence="6">
    <location>
        <begin position="5"/>
        <end position="60"/>
    </location>
</feature>
<dbReference type="KEGG" id="gtl:EP073_11305"/>
<evidence type="ECO:0000256" key="4">
    <source>
        <dbReference type="ARBA" id="ARBA00022643"/>
    </source>
</evidence>
<evidence type="ECO:0000256" key="3">
    <source>
        <dbReference type="ARBA" id="ARBA00022630"/>
    </source>
</evidence>